<feature type="non-terminal residue" evidence="2">
    <location>
        <position position="1"/>
    </location>
</feature>
<gene>
    <name evidence="2" type="ORF">PENTCL1PPCAC_13304</name>
</gene>
<accession>A0AAV5T749</accession>
<keyword evidence="3" id="KW-1185">Reference proteome</keyword>
<feature type="domain" description="F-box" evidence="1">
    <location>
        <begin position="5"/>
        <end position="52"/>
    </location>
</feature>
<evidence type="ECO:0000313" key="2">
    <source>
        <dbReference type="EMBL" id="GMS91129.1"/>
    </source>
</evidence>
<dbReference type="InterPro" id="IPR001810">
    <property type="entry name" value="F-box_dom"/>
</dbReference>
<proteinExistence type="predicted"/>
<dbReference type="EMBL" id="BTSX01000003">
    <property type="protein sequence ID" value="GMS91129.1"/>
    <property type="molecule type" value="Genomic_DNA"/>
</dbReference>
<organism evidence="2 3">
    <name type="scientific">Pristionchus entomophagus</name>
    <dbReference type="NCBI Taxonomy" id="358040"/>
    <lineage>
        <taxon>Eukaryota</taxon>
        <taxon>Metazoa</taxon>
        <taxon>Ecdysozoa</taxon>
        <taxon>Nematoda</taxon>
        <taxon>Chromadorea</taxon>
        <taxon>Rhabditida</taxon>
        <taxon>Rhabditina</taxon>
        <taxon>Diplogasteromorpha</taxon>
        <taxon>Diplogasteroidea</taxon>
        <taxon>Neodiplogasteridae</taxon>
        <taxon>Pristionchus</taxon>
    </lineage>
</organism>
<reference evidence="2" key="1">
    <citation type="submission" date="2023-10" db="EMBL/GenBank/DDBJ databases">
        <title>Genome assembly of Pristionchus species.</title>
        <authorList>
            <person name="Yoshida K."/>
            <person name="Sommer R.J."/>
        </authorList>
    </citation>
    <scope>NUCLEOTIDE SEQUENCE</scope>
    <source>
        <strain evidence="2">RS0144</strain>
    </source>
</reference>
<name>A0AAV5T749_9BILA</name>
<comment type="caution">
    <text evidence="2">The sequence shown here is derived from an EMBL/GenBank/DDBJ whole genome shotgun (WGS) entry which is preliminary data.</text>
</comment>
<dbReference type="PROSITE" id="PS50181">
    <property type="entry name" value="FBOX"/>
    <property type="match status" value="1"/>
</dbReference>
<evidence type="ECO:0000259" key="1">
    <source>
        <dbReference type="PROSITE" id="PS50181"/>
    </source>
</evidence>
<protein>
    <recommendedName>
        <fullName evidence="1">F-box domain-containing protein</fullName>
    </recommendedName>
</protein>
<dbReference type="Proteomes" id="UP001432027">
    <property type="component" value="Unassembled WGS sequence"/>
</dbReference>
<sequence length="80" mass="9120">LFHFSMDIFSLPSVFLHEMMKHVTVKDRLRLRRTCRAIEKLVAESNAGYTEDAGISLDKMVLDMDIGDVSSSEPCRQCQV</sequence>
<evidence type="ECO:0000313" key="3">
    <source>
        <dbReference type="Proteomes" id="UP001432027"/>
    </source>
</evidence>
<dbReference type="AlphaFoldDB" id="A0AAV5T749"/>